<dbReference type="AlphaFoldDB" id="J9CDE7"/>
<comment type="caution">
    <text evidence="1">The sequence shown here is derived from an EMBL/GenBank/DDBJ whole genome shotgun (WGS) entry which is preliminary data.</text>
</comment>
<organism evidence="1">
    <name type="scientific">gut metagenome</name>
    <dbReference type="NCBI Taxonomy" id="749906"/>
    <lineage>
        <taxon>unclassified sequences</taxon>
        <taxon>metagenomes</taxon>
        <taxon>organismal metagenomes</taxon>
    </lineage>
</organism>
<reference evidence="1" key="1">
    <citation type="journal article" date="2012" name="PLoS ONE">
        <title>Gene sets for utilization of primary and secondary nutrition supplies in the distal gut of endangered iberian lynx.</title>
        <authorList>
            <person name="Alcaide M."/>
            <person name="Messina E."/>
            <person name="Richter M."/>
            <person name="Bargiela R."/>
            <person name="Peplies J."/>
            <person name="Huws S.A."/>
            <person name="Newbold C.J."/>
            <person name="Golyshin P.N."/>
            <person name="Simon M.A."/>
            <person name="Lopez G."/>
            <person name="Yakimov M.M."/>
            <person name="Ferrer M."/>
        </authorList>
    </citation>
    <scope>NUCLEOTIDE SEQUENCE</scope>
</reference>
<name>J9CDE7_9ZZZZ</name>
<protein>
    <submittedName>
        <fullName evidence="1">Uncharacterized protein</fullName>
    </submittedName>
</protein>
<sequence>MEYAIGTPIARRPKSTIKIINRDCISILHCLLFFHNINDIQNRKNHI</sequence>
<gene>
    <name evidence="1" type="ORF">EVA_13898</name>
</gene>
<accession>J9CDE7</accession>
<evidence type="ECO:0000313" key="1">
    <source>
        <dbReference type="EMBL" id="EJW97995.1"/>
    </source>
</evidence>
<dbReference type="EMBL" id="AMCI01004482">
    <property type="protein sequence ID" value="EJW97995.1"/>
    <property type="molecule type" value="Genomic_DNA"/>
</dbReference>
<proteinExistence type="predicted"/>